<comment type="caution">
    <text evidence="4">The sequence shown here is derived from an EMBL/GenBank/DDBJ whole genome shotgun (WGS) entry which is preliminary data.</text>
</comment>
<dbReference type="PANTHER" id="PTHR30576:SF0">
    <property type="entry name" value="UNDECAPRENYL-PHOSPHATE N-ACETYLGALACTOSAMINYL 1-PHOSPHATE TRANSFERASE-RELATED"/>
    <property type="match status" value="1"/>
</dbReference>
<keyword evidence="2" id="KW-1133">Transmembrane helix</keyword>
<evidence type="ECO:0000256" key="1">
    <source>
        <dbReference type="ARBA" id="ARBA00006464"/>
    </source>
</evidence>
<evidence type="ECO:0000256" key="2">
    <source>
        <dbReference type="SAM" id="Phobius"/>
    </source>
</evidence>
<dbReference type="Pfam" id="PF02397">
    <property type="entry name" value="Bac_transf"/>
    <property type="match status" value="1"/>
</dbReference>
<keyword evidence="5" id="KW-1185">Reference proteome</keyword>
<evidence type="ECO:0000313" key="5">
    <source>
        <dbReference type="Proteomes" id="UP000658131"/>
    </source>
</evidence>
<reference evidence="4 5" key="1">
    <citation type="submission" date="2020-08" db="EMBL/GenBank/DDBJ databases">
        <title>Genome public.</title>
        <authorList>
            <person name="Liu C."/>
            <person name="Sun Q."/>
        </authorList>
    </citation>
    <scope>NUCLEOTIDE SEQUENCE [LARGE SCALE GENOMIC DNA]</scope>
    <source>
        <strain evidence="4 5">BX1</strain>
    </source>
</reference>
<dbReference type="EMBL" id="JACRTB010000009">
    <property type="protein sequence ID" value="MBC8576233.1"/>
    <property type="molecule type" value="Genomic_DNA"/>
</dbReference>
<keyword evidence="2" id="KW-0812">Transmembrane</keyword>
<dbReference type="PANTHER" id="PTHR30576">
    <property type="entry name" value="COLANIC BIOSYNTHESIS UDP-GLUCOSE LIPID CARRIER TRANSFERASE"/>
    <property type="match status" value="1"/>
</dbReference>
<feature type="transmembrane region" description="Helical" evidence="2">
    <location>
        <begin position="42"/>
        <end position="63"/>
    </location>
</feature>
<accession>A0ABR7NII7</accession>
<organism evidence="4 5">
    <name type="scientific">Yanshouia hominis</name>
    <dbReference type="NCBI Taxonomy" id="2763673"/>
    <lineage>
        <taxon>Bacteria</taxon>
        <taxon>Bacillati</taxon>
        <taxon>Bacillota</taxon>
        <taxon>Clostridia</taxon>
        <taxon>Eubacteriales</taxon>
        <taxon>Oscillospiraceae</taxon>
        <taxon>Yanshouia</taxon>
    </lineage>
</organism>
<dbReference type="InterPro" id="IPR003362">
    <property type="entry name" value="Bact_transf"/>
</dbReference>
<evidence type="ECO:0000313" key="4">
    <source>
        <dbReference type="EMBL" id="MBC8576233.1"/>
    </source>
</evidence>
<feature type="domain" description="Bacterial sugar transferase" evidence="3">
    <location>
        <begin position="36"/>
        <end position="224"/>
    </location>
</feature>
<comment type="similarity">
    <text evidence="1">Belongs to the bacterial sugar transferase family.</text>
</comment>
<sequence>MLPRRFAELPVEMQNESVSPYFELLSAKRRQLFFRRAAELPLALFLLALLLPLMGFIAVAVCFDSPGGAIYRQTRVTALGRRFTIYKFRTMRFSPGDGGRLAGSGDSRITRVGRLLRRLRLDELPQLWNIVRGEMSFVGPRPELPRFIERYDRAALATLLLPAGLTGPASLAFAGEERYLGTDESERVYADLILPRKNAVNLAYIASFSIWLDLKILFQTLCYLFSGGNSKKQ</sequence>
<keyword evidence="4" id="KW-0808">Transferase</keyword>
<dbReference type="RefSeq" id="WP_262399769.1">
    <property type="nucleotide sequence ID" value="NZ_JACRTB010000009.1"/>
</dbReference>
<evidence type="ECO:0000259" key="3">
    <source>
        <dbReference type="Pfam" id="PF02397"/>
    </source>
</evidence>
<protein>
    <submittedName>
        <fullName evidence="4">Sugar transferase</fullName>
    </submittedName>
</protein>
<keyword evidence="2" id="KW-0472">Membrane</keyword>
<name>A0ABR7NII7_9FIRM</name>
<proteinExistence type="inferred from homology"/>
<dbReference type="Proteomes" id="UP000658131">
    <property type="component" value="Unassembled WGS sequence"/>
</dbReference>
<gene>
    <name evidence="4" type="ORF">H8717_07425</name>
</gene>
<dbReference type="GO" id="GO:0016740">
    <property type="term" value="F:transferase activity"/>
    <property type="evidence" value="ECO:0007669"/>
    <property type="project" value="UniProtKB-KW"/>
</dbReference>